<evidence type="ECO:0000313" key="4">
    <source>
        <dbReference type="Proteomes" id="UP000449906"/>
    </source>
</evidence>
<feature type="region of interest" description="Disordered" evidence="1">
    <location>
        <begin position="344"/>
        <end position="393"/>
    </location>
</feature>
<feature type="compositionally biased region" description="Acidic residues" evidence="1">
    <location>
        <begin position="46"/>
        <end position="61"/>
    </location>
</feature>
<reference evidence="3 4" key="1">
    <citation type="submission" date="2019-09" db="EMBL/GenBank/DDBJ databases">
        <title>Pimelobacter sp. isolated from Paulinella.</title>
        <authorList>
            <person name="Jeong S.E."/>
        </authorList>
    </citation>
    <scope>NUCLEOTIDE SEQUENCE [LARGE SCALE GENOMIC DNA]</scope>
    <source>
        <strain evidence="3 4">Pch-N</strain>
    </source>
</reference>
<proteinExistence type="predicted"/>
<dbReference type="Gene3D" id="1.10.287.1260">
    <property type="match status" value="1"/>
</dbReference>
<feature type="region of interest" description="Disordered" evidence="1">
    <location>
        <begin position="1"/>
        <end position="90"/>
    </location>
</feature>
<evidence type="ECO:0000313" key="3">
    <source>
        <dbReference type="EMBL" id="KAB2811473.1"/>
    </source>
</evidence>
<feature type="compositionally biased region" description="Basic and acidic residues" evidence="1">
    <location>
        <begin position="23"/>
        <end position="40"/>
    </location>
</feature>
<keyword evidence="2" id="KW-1133">Transmembrane helix</keyword>
<dbReference type="PANTHER" id="PTHR30221:SF1">
    <property type="entry name" value="SMALL-CONDUCTANCE MECHANOSENSITIVE CHANNEL"/>
    <property type="match status" value="1"/>
</dbReference>
<dbReference type="InterPro" id="IPR008910">
    <property type="entry name" value="MSC_TM_helix"/>
</dbReference>
<feature type="compositionally biased region" description="Basic and acidic residues" evidence="1">
    <location>
        <begin position="62"/>
        <end position="76"/>
    </location>
</feature>
<dbReference type="AlphaFoldDB" id="A0A7J5DZZ7"/>
<feature type="transmembrane region" description="Helical" evidence="2">
    <location>
        <begin position="139"/>
        <end position="160"/>
    </location>
</feature>
<name>A0A7J5DZZ7_NOCSI</name>
<feature type="compositionally biased region" description="Low complexity" evidence="1">
    <location>
        <begin position="352"/>
        <end position="383"/>
    </location>
</feature>
<dbReference type="PANTHER" id="PTHR30221">
    <property type="entry name" value="SMALL-CONDUCTANCE MECHANOSENSITIVE CHANNEL"/>
    <property type="match status" value="1"/>
</dbReference>
<dbReference type="Pfam" id="PF05552">
    <property type="entry name" value="MS_channel_1st_1"/>
    <property type="match status" value="2"/>
</dbReference>
<evidence type="ECO:0008006" key="5">
    <source>
        <dbReference type="Google" id="ProtNLM"/>
    </source>
</evidence>
<sequence length="393" mass="42323">MRLDARVVAVVDDGLPRPATPRRRVEQREDDGQHAGHDQDGPEGTVVDEVEVDGDDVEGEDQPQHEQHDSQSDVHEGTVPPKPPVIRVPSPPARAGWCPVCLVVREVLPRHTWGPSLLGEREMNIDDSFQNALDRFIGFLPNLIGFLVLLIIGFIVAKLVQVAVRKGLEMTGIDGHLERSSAHAYLSRALPGVGVARAVSLVVFWFVLVFFAVAAVTALEVRELTIFMNDVLAYLPNVLVAIAIFVIAALLSSGVATGVSRMMGDTPTGKIVATVLPAVVMVIAMFMILEQLQIAPEIVRIAFAATMGALALGLALAFGLGGRPVAQRVLEDAYAKGREEAERARYSRRAASRAADPTDPTGTATRRYDLPADPADPTDPAGAHTRRGPDEML</sequence>
<accession>A0A7J5DZZ7</accession>
<feature type="transmembrane region" description="Helical" evidence="2">
    <location>
        <begin position="301"/>
        <end position="320"/>
    </location>
</feature>
<gene>
    <name evidence="3" type="ORF">F9L07_06170</name>
</gene>
<keyword evidence="2" id="KW-0812">Transmembrane</keyword>
<comment type="caution">
    <text evidence="3">The sequence shown here is derived from an EMBL/GenBank/DDBJ whole genome shotgun (WGS) entry which is preliminary data.</text>
</comment>
<organism evidence="3 4">
    <name type="scientific">Nocardioides simplex</name>
    <name type="common">Arthrobacter simplex</name>
    <dbReference type="NCBI Taxonomy" id="2045"/>
    <lineage>
        <taxon>Bacteria</taxon>
        <taxon>Bacillati</taxon>
        <taxon>Actinomycetota</taxon>
        <taxon>Actinomycetes</taxon>
        <taxon>Propionibacteriales</taxon>
        <taxon>Nocardioidaceae</taxon>
        <taxon>Pimelobacter</taxon>
    </lineage>
</organism>
<feature type="transmembrane region" description="Helical" evidence="2">
    <location>
        <begin position="231"/>
        <end position="251"/>
    </location>
</feature>
<keyword evidence="2" id="KW-0472">Membrane</keyword>
<feature type="transmembrane region" description="Helical" evidence="2">
    <location>
        <begin position="195"/>
        <end position="219"/>
    </location>
</feature>
<feature type="compositionally biased region" description="Pro residues" evidence="1">
    <location>
        <begin position="80"/>
        <end position="90"/>
    </location>
</feature>
<feature type="transmembrane region" description="Helical" evidence="2">
    <location>
        <begin position="271"/>
        <end position="289"/>
    </location>
</feature>
<dbReference type="GO" id="GO:0008381">
    <property type="term" value="F:mechanosensitive monoatomic ion channel activity"/>
    <property type="evidence" value="ECO:0007669"/>
    <property type="project" value="InterPro"/>
</dbReference>
<evidence type="ECO:0000256" key="1">
    <source>
        <dbReference type="SAM" id="MobiDB-lite"/>
    </source>
</evidence>
<evidence type="ECO:0000256" key="2">
    <source>
        <dbReference type="SAM" id="Phobius"/>
    </source>
</evidence>
<dbReference type="InterPro" id="IPR045275">
    <property type="entry name" value="MscS_archaea/bacteria_type"/>
</dbReference>
<dbReference type="EMBL" id="WBVM01000001">
    <property type="protein sequence ID" value="KAB2811473.1"/>
    <property type="molecule type" value="Genomic_DNA"/>
</dbReference>
<protein>
    <recommendedName>
        <fullName evidence="5">CmpX</fullName>
    </recommendedName>
</protein>
<dbReference type="Proteomes" id="UP000449906">
    <property type="component" value="Unassembled WGS sequence"/>
</dbReference>
<feature type="compositionally biased region" description="Low complexity" evidence="1">
    <location>
        <begin position="1"/>
        <end position="13"/>
    </location>
</feature>